<gene>
    <name evidence="2" type="ORF">GCM10022236_00330</name>
</gene>
<dbReference type="PANTHER" id="PTHR30634:SF14">
    <property type="match status" value="1"/>
</dbReference>
<dbReference type="Proteomes" id="UP001501490">
    <property type="component" value="Unassembled WGS sequence"/>
</dbReference>
<dbReference type="InterPro" id="IPR043737">
    <property type="entry name" value="DUF5682"/>
</dbReference>
<comment type="caution">
    <text evidence="2">The sequence shown here is derived from an EMBL/GenBank/DDBJ whole genome shotgun (WGS) entry which is preliminary data.</text>
</comment>
<protein>
    <submittedName>
        <fullName evidence="2">DUF5682 family protein</fullName>
    </submittedName>
</protein>
<sequence length="775" mass="83886">MTLEVYGIRHHGPGSARSLVAALDAYQPDQVLIEGPADADPVIRWAASEDTVPPVALLAYAPDKPSLAAFWPFAVFSPEWQSLTWALRNQVDVGFCDLPAANALVARFARPGSDGDGPDGDGSDGEQTDLLDEDPQRALARRDPLAALAAAAGYDDAERWWDDVIEARRDDLGSTGRGPFPALTEAMGELRSQLPPVDPAEAGVEARREAYMRQRIRAAIKAGRERIAVVCGAWHAPVLAGPLPPAAADAKLLRGMPRRKVTTTWVPWTHARLAYASGYGAGIASPGWYHHLWTAEDRPITRWLTRVAGTLRGRDVVVSSAHVIEAVRLAETLAVLRGRPLAGLAEVTDATRAVLCDGDELAVRLITDELVVGQALGSVDPDVPTVPLEADLIARCRRLRIRRDTTPTLHDLDLRKAYDQERSVLFHRLRVLGLDWIQPAESDVASRGTFRETWQSVWRPELSLAIVEAAAYGTTVETAATARLLETIAEGSLVELTQAAERCLRADLPAALAELLATLAAKAALDVDVVHLMDALPPLARAQRYGDVRGTDTSALAAVSRTLLVRICAALPAAVTGLDEDNARLMRRRVDAVHGSIGLIEPQAPPDGATSLRRRWLDMLAGWVERRDVHGALLGRVVRVLTDAEVLTDAPARVHRALSYGAPAADKAAWVDGFFSDGALLLIHDAELLELLDRWVDELDEQEFTDVLPLVRRTFAGFSAPERRTIADRVDGLRRAARRRTVEEDLDLALAGPALATVALILGSAAGALRRAQGT</sequence>
<dbReference type="PANTHER" id="PTHR30634">
    <property type="entry name" value="OUTER MEMBRANE LOLAB LIPOPROTEIN INSERTION APPARATUS"/>
    <property type="match status" value="1"/>
</dbReference>
<accession>A0ABP6Z934</accession>
<feature type="region of interest" description="Disordered" evidence="1">
    <location>
        <begin position="109"/>
        <end position="130"/>
    </location>
</feature>
<proteinExistence type="predicted"/>
<evidence type="ECO:0000313" key="3">
    <source>
        <dbReference type="Proteomes" id="UP001501490"/>
    </source>
</evidence>
<dbReference type="Pfam" id="PF18934">
    <property type="entry name" value="DUF5682"/>
    <property type="match status" value="1"/>
</dbReference>
<evidence type="ECO:0000313" key="2">
    <source>
        <dbReference type="EMBL" id="GAA3602462.1"/>
    </source>
</evidence>
<reference evidence="3" key="1">
    <citation type="journal article" date="2019" name="Int. J. Syst. Evol. Microbiol.">
        <title>The Global Catalogue of Microorganisms (GCM) 10K type strain sequencing project: providing services to taxonomists for standard genome sequencing and annotation.</title>
        <authorList>
            <consortium name="The Broad Institute Genomics Platform"/>
            <consortium name="The Broad Institute Genome Sequencing Center for Infectious Disease"/>
            <person name="Wu L."/>
            <person name="Ma J."/>
        </authorList>
    </citation>
    <scope>NUCLEOTIDE SEQUENCE [LARGE SCALE GENOMIC DNA]</scope>
    <source>
        <strain evidence="3">JCM 16929</strain>
    </source>
</reference>
<name>A0ABP6Z934_9ACTN</name>
<dbReference type="RefSeq" id="WP_344801036.1">
    <property type="nucleotide sequence ID" value="NZ_BAABAB010000001.1"/>
</dbReference>
<dbReference type="InterPro" id="IPR050458">
    <property type="entry name" value="LolB"/>
</dbReference>
<evidence type="ECO:0000256" key="1">
    <source>
        <dbReference type="SAM" id="MobiDB-lite"/>
    </source>
</evidence>
<organism evidence="2 3">
    <name type="scientific">Microlunatus ginsengisoli</name>
    <dbReference type="NCBI Taxonomy" id="363863"/>
    <lineage>
        <taxon>Bacteria</taxon>
        <taxon>Bacillati</taxon>
        <taxon>Actinomycetota</taxon>
        <taxon>Actinomycetes</taxon>
        <taxon>Propionibacteriales</taxon>
        <taxon>Propionibacteriaceae</taxon>
        <taxon>Microlunatus</taxon>
    </lineage>
</organism>
<feature type="compositionally biased region" description="Acidic residues" evidence="1">
    <location>
        <begin position="116"/>
        <end position="130"/>
    </location>
</feature>
<dbReference type="EMBL" id="BAABAB010000001">
    <property type="protein sequence ID" value="GAA3602462.1"/>
    <property type="molecule type" value="Genomic_DNA"/>
</dbReference>
<keyword evidence="3" id="KW-1185">Reference proteome</keyword>